<organism evidence="3 4">
    <name type="scientific">Megamonas hypermegale</name>
    <dbReference type="NCBI Taxonomy" id="158847"/>
    <lineage>
        <taxon>Bacteria</taxon>
        <taxon>Bacillati</taxon>
        <taxon>Bacillota</taxon>
        <taxon>Negativicutes</taxon>
        <taxon>Selenomonadales</taxon>
        <taxon>Selenomonadaceae</taxon>
        <taxon>Megamonas</taxon>
    </lineage>
</organism>
<name>A0A378NPV8_9FIRM</name>
<feature type="compositionally biased region" description="Low complexity" evidence="1">
    <location>
        <begin position="318"/>
        <end position="337"/>
    </location>
</feature>
<keyword evidence="2" id="KW-0732">Signal</keyword>
<evidence type="ECO:0000256" key="2">
    <source>
        <dbReference type="SAM" id="SignalP"/>
    </source>
</evidence>
<accession>A0A378NPV8</accession>
<sequence length="337" mass="38507">MNTMKSKHLLILLLSLFVFCFSSTVFANKAQDEAIDYLKQAVENTANAKNLTYKINLSMTSPLADGDIIVDGKYSELMNTSGNMNISFNSWIDTIKFEATTQFYTEIADNNLNQYLKMKTTPLINDINPDQWYISSTTLADNANELFSQKKQFNLDKFTQNITNIFMYDVNKNTAKIYVTYTRPILDEGMKAELKTLYAKDDKQKQNLEKLDNLLAKNPQLVESLAKPRKISYELTIDKKSQSITNLKTDFSNNIQEFGNEVLDSIPDEEFSDVNGYVLRNTFKNYLNLSKFNLNIRISHLNNTTVDEIPQEVKTSALPLPETDLPQPTQTTLLSKL</sequence>
<proteinExistence type="predicted"/>
<reference evidence="3 4" key="1">
    <citation type="submission" date="2018-06" db="EMBL/GenBank/DDBJ databases">
        <authorList>
            <consortium name="Pathogen Informatics"/>
            <person name="Doyle S."/>
        </authorList>
    </citation>
    <scope>NUCLEOTIDE SEQUENCE [LARGE SCALE GENOMIC DNA]</scope>
    <source>
        <strain evidence="3 4">NCTC10571</strain>
    </source>
</reference>
<dbReference type="RefSeq" id="WP_018999621.1">
    <property type="nucleotide sequence ID" value="NZ_UGPP01000001.1"/>
</dbReference>
<gene>
    <name evidence="3" type="ORF">NCTC10571_00548</name>
</gene>
<feature type="signal peptide" evidence="2">
    <location>
        <begin position="1"/>
        <end position="27"/>
    </location>
</feature>
<evidence type="ECO:0000313" key="4">
    <source>
        <dbReference type="Proteomes" id="UP000255234"/>
    </source>
</evidence>
<evidence type="ECO:0000256" key="1">
    <source>
        <dbReference type="SAM" id="MobiDB-lite"/>
    </source>
</evidence>
<dbReference type="AlphaFoldDB" id="A0A378NPV8"/>
<dbReference type="EMBL" id="UGPP01000001">
    <property type="protein sequence ID" value="STY70412.1"/>
    <property type="molecule type" value="Genomic_DNA"/>
</dbReference>
<feature type="region of interest" description="Disordered" evidence="1">
    <location>
        <begin position="317"/>
        <end position="337"/>
    </location>
</feature>
<evidence type="ECO:0000313" key="3">
    <source>
        <dbReference type="EMBL" id="STY70412.1"/>
    </source>
</evidence>
<feature type="chain" id="PRO_5017070431" evidence="2">
    <location>
        <begin position="28"/>
        <end position="337"/>
    </location>
</feature>
<dbReference type="Proteomes" id="UP000255234">
    <property type="component" value="Unassembled WGS sequence"/>
</dbReference>
<protein>
    <submittedName>
        <fullName evidence="3">Uncharacterized protein</fullName>
    </submittedName>
</protein>